<dbReference type="PANTHER" id="PTHR31904">
    <property type="entry name" value="BYPASS OF STOP CODON PROTEIN 5-RELATED"/>
    <property type="match status" value="1"/>
</dbReference>
<evidence type="ECO:0000313" key="1">
    <source>
        <dbReference type="EMBL" id="KAH7138569.1"/>
    </source>
</evidence>
<dbReference type="InterPro" id="IPR039634">
    <property type="entry name" value="Bul1-like"/>
</dbReference>
<sequence length="539" mass="58215">MPSSSTSIHSSSMHTIGNQIGYKVRNIATYGQPAIEINLDGGHGAHGKYVTSYATMDTIEGTVSITAPHDTRFENIEISFTGTSQVFVDRMTTTPSMTGRMEASHRFLTLKQPLDDADLPCPRKLLAGKTYTFPFLFTIPTQLLPRACTHPVTNDHIRQAHLMLPPSMGDPELAGFGGTLLDDLAPEMSKVTYGIKVRISQLRESEGTVSLLAEKMRKVRVKPVFEEQPPLNVQPSDPDYRIRQEKSIRKGLFKGKLGTLVAQSIQPRPLVIPGARTENAGSITTSAKVILRFDPADEASQPPKLGSLASKIKVSTFFAAAPRHGIPVRSSLGYDLTQGLYAETISLSSLCVGSAQWKKHDCNANPIVDKNLTRRDSGDSAISGCSAMSSDDYFNAGFLTASKNYRGCSFYTAEIIVPITCPDNKNILPTFHSCLISRTYTLSLQLTTSGAGVTSPSIHLKVPIQVAADGSDSGNANARARSVEAITARDADAMFVPRSVAPPPELEAGSDDLPPEYAAFAPNTTLRMARTDVRVLSVS</sequence>
<gene>
    <name evidence="1" type="ORF">B0J11DRAFT_514759</name>
</gene>
<organism evidence="1 2">
    <name type="scientific">Dendryphion nanum</name>
    <dbReference type="NCBI Taxonomy" id="256645"/>
    <lineage>
        <taxon>Eukaryota</taxon>
        <taxon>Fungi</taxon>
        <taxon>Dikarya</taxon>
        <taxon>Ascomycota</taxon>
        <taxon>Pezizomycotina</taxon>
        <taxon>Dothideomycetes</taxon>
        <taxon>Pleosporomycetidae</taxon>
        <taxon>Pleosporales</taxon>
        <taxon>Torulaceae</taxon>
        <taxon>Dendryphion</taxon>
    </lineage>
</organism>
<dbReference type="OrthoDB" id="2283785at2759"/>
<evidence type="ECO:0000313" key="2">
    <source>
        <dbReference type="Proteomes" id="UP000700596"/>
    </source>
</evidence>
<reference evidence="1" key="1">
    <citation type="journal article" date="2021" name="Nat. Commun.">
        <title>Genetic determinants of endophytism in the Arabidopsis root mycobiome.</title>
        <authorList>
            <person name="Mesny F."/>
            <person name="Miyauchi S."/>
            <person name="Thiergart T."/>
            <person name="Pickel B."/>
            <person name="Atanasova L."/>
            <person name="Karlsson M."/>
            <person name="Huettel B."/>
            <person name="Barry K.W."/>
            <person name="Haridas S."/>
            <person name="Chen C."/>
            <person name="Bauer D."/>
            <person name="Andreopoulos W."/>
            <person name="Pangilinan J."/>
            <person name="LaButti K."/>
            <person name="Riley R."/>
            <person name="Lipzen A."/>
            <person name="Clum A."/>
            <person name="Drula E."/>
            <person name="Henrissat B."/>
            <person name="Kohler A."/>
            <person name="Grigoriev I.V."/>
            <person name="Martin F.M."/>
            <person name="Hacquard S."/>
        </authorList>
    </citation>
    <scope>NUCLEOTIDE SEQUENCE</scope>
    <source>
        <strain evidence="1">MPI-CAGE-CH-0243</strain>
    </source>
</reference>
<dbReference type="InterPro" id="IPR014752">
    <property type="entry name" value="Arrestin-like_C"/>
</dbReference>
<keyword evidence="2" id="KW-1185">Reference proteome</keyword>
<dbReference type="PANTHER" id="PTHR31904:SF1">
    <property type="entry name" value="BYPASS OF STOP CODON PROTEIN 5-RELATED"/>
    <property type="match status" value="1"/>
</dbReference>
<protein>
    <recommendedName>
        <fullName evidence="3">Arrestin</fullName>
    </recommendedName>
</protein>
<dbReference type="Gene3D" id="2.60.40.640">
    <property type="match status" value="1"/>
</dbReference>
<evidence type="ECO:0008006" key="3">
    <source>
        <dbReference type="Google" id="ProtNLM"/>
    </source>
</evidence>
<dbReference type="Proteomes" id="UP000700596">
    <property type="component" value="Unassembled WGS sequence"/>
</dbReference>
<dbReference type="AlphaFoldDB" id="A0A9P9EK48"/>
<proteinExistence type="predicted"/>
<name>A0A9P9EK48_9PLEO</name>
<accession>A0A9P9EK48</accession>
<dbReference type="EMBL" id="JAGMWT010000001">
    <property type="protein sequence ID" value="KAH7138569.1"/>
    <property type="molecule type" value="Genomic_DNA"/>
</dbReference>
<comment type="caution">
    <text evidence="1">The sequence shown here is derived from an EMBL/GenBank/DDBJ whole genome shotgun (WGS) entry which is preliminary data.</text>
</comment>